<dbReference type="Proteomes" id="UP000501690">
    <property type="component" value="Linkage Group LG10"/>
</dbReference>
<gene>
    <name evidence="2" type="ORF">DEO72_LG10g326</name>
</gene>
<name>A0A4D6NAY6_VIGUN</name>
<sequence length="89" mass="10630">MTTVTVGNQEGDLLTIWEVLQHIKTLRQEKKTNRKQADEEHARRQANDKRQRVEFEVERERFLKESKESRQTLEESLSGMNNYKSLTRP</sequence>
<protein>
    <submittedName>
        <fullName evidence="2">Uncharacterized protein</fullName>
    </submittedName>
</protein>
<evidence type="ECO:0000313" key="3">
    <source>
        <dbReference type="Proteomes" id="UP000501690"/>
    </source>
</evidence>
<dbReference type="AlphaFoldDB" id="A0A4D6NAY6"/>
<organism evidence="2 3">
    <name type="scientific">Vigna unguiculata</name>
    <name type="common">Cowpea</name>
    <dbReference type="NCBI Taxonomy" id="3917"/>
    <lineage>
        <taxon>Eukaryota</taxon>
        <taxon>Viridiplantae</taxon>
        <taxon>Streptophyta</taxon>
        <taxon>Embryophyta</taxon>
        <taxon>Tracheophyta</taxon>
        <taxon>Spermatophyta</taxon>
        <taxon>Magnoliopsida</taxon>
        <taxon>eudicotyledons</taxon>
        <taxon>Gunneridae</taxon>
        <taxon>Pentapetalae</taxon>
        <taxon>rosids</taxon>
        <taxon>fabids</taxon>
        <taxon>Fabales</taxon>
        <taxon>Fabaceae</taxon>
        <taxon>Papilionoideae</taxon>
        <taxon>50 kb inversion clade</taxon>
        <taxon>NPAAA clade</taxon>
        <taxon>indigoferoid/millettioid clade</taxon>
        <taxon>Phaseoleae</taxon>
        <taxon>Vigna</taxon>
    </lineage>
</organism>
<feature type="compositionally biased region" description="Polar residues" evidence="1">
    <location>
        <begin position="74"/>
        <end position="89"/>
    </location>
</feature>
<accession>A0A4D6NAY6</accession>
<feature type="compositionally biased region" description="Basic and acidic residues" evidence="1">
    <location>
        <begin position="28"/>
        <end position="73"/>
    </location>
</feature>
<proteinExistence type="predicted"/>
<evidence type="ECO:0000256" key="1">
    <source>
        <dbReference type="SAM" id="MobiDB-lite"/>
    </source>
</evidence>
<evidence type="ECO:0000313" key="2">
    <source>
        <dbReference type="EMBL" id="QCE09107.1"/>
    </source>
</evidence>
<dbReference type="EMBL" id="CP039354">
    <property type="protein sequence ID" value="QCE09107.1"/>
    <property type="molecule type" value="Genomic_DNA"/>
</dbReference>
<feature type="region of interest" description="Disordered" evidence="1">
    <location>
        <begin position="28"/>
        <end position="89"/>
    </location>
</feature>
<reference evidence="2 3" key="1">
    <citation type="submission" date="2019-04" db="EMBL/GenBank/DDBJ databases">
        <title>An improved genome assembly and genetic linkage map for asparagus bean, Vigna unguiculata ssp. sesquipedialis.</title>
        <authorList>
            <person name="Xia Q."/>
            <person name="Zhang R."/>
            <person name="Dong Y."/>
        </authorList>
    </citation>
    <scope>NUCLEOTIDE SEQUENCE [LARGE SCALE GENOMIC DNA]</scope>
    <source>
        <tissue evidence="2">Leaf</tissue>
    </source>
</reference>
<keyword evidence="3" id="KW-1185">Reference proteome</keyword>